<feature type="compositionally biased region" description="Basic and acidic residues" evidence="4">
    <location>
        <begin position="1"/>
        <end position="11"/>
    </location>
</feature>
<feature type="compositionally biased region" description="Acidic residues" evidence="4">
    <location>
        <begin position="101"/>
        <end position="111"/>
    </location>
</feature>
<dbReference type="AlphaFoldDB" id="A0AAJ0BPW3"/>
<organism evidence="6 7">
    <name type="scientific">Phialemonium atrogriseum</name>
    <dbReference type="NCBI Taxonomy" id="1093897"/>
    <lineage>
        <taxon>Eukaryota</taxon>
        <taxon>Fungi</taxon>
        <taxon>Dikarya</taxon>
        <taxon>Ascomycota</taxon>
        <taxon>Pezizomycotina</taxon>
        <taxon>Sordariomycetes</taxon>
        <taxon>Sordariomycetidae</taxon>
        <taxon>Cephalothecales</taxon>
        <taxon>Cephalothecaceae</taxon>
        <taxon>Phialemonium</taxon>
    </lineage>
</organism>
<dbReference type="SUPFAM" id="SSF57850">
    <property type="entry name" value="RING/U-box"/>
    <property type="match status" value="1"/>
</dbReference>
<dbReference type="CDD" id="cd02340">
    <property type="entry name" value="ZZ_NBR1_like"/>
    <property type="match status" value="1"/>
</dbReference>
<evidence type="ECO:0000313" key="7">
    <source>
        <dbReference type="Proteomes" id="UP001244011"/>
    </source>
</evidence>
<dbReference type="PANTHER" id="PTHR33112:SF16">
    <property type="entry name" value="HETEROKARYON INCOMPATIBILITY DOMAIN-CONTAINING PROTEIN"/>
    <property type="match status" value="1"/>
</dbReference>
<dbReference type="InterPro" id="IPR010730">
    <property type="entry name" value="HET"/>
</dbReference>
<feature type="region of interest" description="Disordered" evidence="4">
    <location>
        <begin position="94"/>
        <end position="122"/>
    </location>
</feature>
<evidence type="ECO:0000256" key="1">
    <source>
        <dbReference type="ARBA" id="ARBA00022723"/>
    </source>
</evidence>
<evidence type="ECO:0000256" key="2">
    <source>
        <dbReference type="ARBA" id="ARBA00022771"/>
    </source>
</evidence>
<dbReference type="InterPro" id="IPR000433">
    <property type="entry name" value="Znf_ZZ"/>
</dbReference>
<dbReference type="SMART" id="SM00291">
    <property type="entry name" value="ZnF_ZZ"/>
    <property type="match status" value="1"/>
</dbReference>
<dbReference type="PANTHER" id="PTHR33112">
    <property type="entry name" value="DOMAIN PROTEIN, PUTATIVE-RELATED"/>
    <property type="match status" value="1"/>
</dbReference>
<comment type="caution">
    <text evidence="6">The sequence shown here is derived from an EMBL/GenBank/DDBJ whole genome shotgun (WGS) entry which is preliminary data.</text>
</comment>
<dbReference type="GO" id="GO:0008270">
    <property type="term" value="F:zinc ion binding"/>
    <property type="evidence" value="ECO:0007669"/>
    <property type="project" value="UniProtKB-KW"/>
</dbReference>
<dbReference type="Pfam" id="PF00569">
    <property type="entry name" value="ZZ"/>
    <property type="match status" value="1"/>
</dbReference>
<evidence type="ECO:0000259" key="5">
    <source>
        <dbReference type="SMART" id="SM00291"/>
    </source>
</evidence>
<dbReference type="Proteomes" id="UP001244011">
    <property type="component" value="Unassembled WGS sequence"/>
</dbReference>
<gene>
    <name evidence="6" type="ORF">QBC33DRAFT_552933</name>
</gene>
<dbReference type="InterPro" id="IPR043145">
    <property type="entry name" value="Znf_ZZ_sf"/>
</dbReference>
<feature type="region of interest" description="Disordered" evidence="4">
    <location>
        <begin position="1"/>
        <end position="40"/>
    </location>
</feature>
<dbReference type="Pfam" id="PF06985">
    <property type="entry name" value="HET"/>
    <property type="match status" value="1"/>
</dbReference>
<dbReference type="Gene3D" id="3.30.60.90">
    <property type="match status" value="1"/>
</dbReference>
<proteinExistence type="predicted"/>
<evidence type="ECO:0000256" key="3">
    <source>
        <dbReference type="ARBA" id="ARBA00022833"/>
    </source>
</evidence>
<feature type="compositionally biased region" description="Low complexity" evidence="4">
    <location>
        <begin position="29"/>
        <end position="40"/>
    </location>
</feature>
<dbReference type="RefSeq" id="XP_060278238.1">
    <property type="nucleotide sequence ID" value="XM_060429349.1"/>
</dbReference>
<name>A0AAJ0BPW3_9PEZI</name>
<protein>
    <submittedName>
        <fullName evidence="6">Heterokaryon incompatibility protein 6</fullName>
    </submittedName>
</protein>
<feature type="domain" description="ZZ-type" evidence="5">
    <location>
        <begin position="45"/>
        <end position="87"/>
    </location>
</feature>
<keyword evidence="7" id="KW-1185">Reference proteome</keyword>
<evidence type="ECO:0000313" key="6">
    <source>
        <dbReference type="EMBL" id="KAK1762025.1"/>
    </source>
</evidence>
<accession>A0AAJ0BPW3</accession>
<keyword evidence="1" id="KW-0479">Metal-binding</keyword>
<keyword evidence="2" id="KW-0863">Zinc-finger</keyword>
<sequence>MDSKGTSHDTNPRLTATEVDQSGKDDSGGQKQLEGLSGGLELTTLEPQAVCDSCNKGISGTRHKCQDCPDFDYCSACFPEASLIHPGHTFAPIIKGAGPDEASETETESKEEDGKDDSSISNFAPAQDSASIAMSKLEACSFCAPITKLLGAIHLVFRDPQFPRDKKISLRWPVRISRFIEATQKGCTFCCYCLNKFFGPSNLQVFAYQPDKPWYAEPSKHGEKRAELIKHCMKTLTRLKNDNFEFHVNPIRSMNGAMPDFDRLDIGLDKATSEIQDMENLKGVFNSAGTIHAMVDVFAAKGDPAATLISSRPPNASPGSPEAMLQIKDWVKECDEKHGDVCKPPGPSSLPSRLIDVSGGDHLRLHRTSDGETGPYISLSYCWGGPQEFSTVSSTLSDRLSGFSIEDLPQTLQDAVRVTQNLGVQYLWIDSMCIIQDDEEDKAHQVSHMADIYRNSYLTIGATSASKAADGFLTSHADPETGLWKGLVPIDLPLPNKKAQTVDDALSMPIPAIGTIWLMDEDRAFVDRFPDPTSRRGWCLQEKILSPRMISYGRWPTWRCNKGTWSDGGFYPHDGKATSDERQLIRNIHNMLSNGADFFTTSQLQKSWYNLLNDYTKRELGLDNDRLPAIGGIAAEISRLLGVRYAAGLWENNLLHDMMWYADTREWLTRPETWRAPSWSWASVNCPISYGNITDDACPLARVLGCNVVPAPENSAFGMVTGGTLEIEGPFAELDRNDVLSIFSFQDLAPPPPKSNDVSEWYSQMLDHILNQPKDKISKEEVEAARPDRVYGLITFSRDWMQ</sequence>
<dbReference type="GeneID" id="85312536"/>
<dbReference type="EMBL" id="MU839044">
    <property type="protein sequence ID" value="KAK1762025.1"/>
    <property type="molecule type" value="Genomic_DNA"/>
</dbReference>
<evidence type="ECO:0000256" key="4">
    <source>
        <dbReference type="SAM" id="MobiDB-lite"/>
    </source>
</evidence>
<keyword evidence="3" id="KW-0862">Zinc</keyword>
<reference evidence="6" key="1">
    <citation type="submission" date="2023-06" db="EMBL/GenBank/DDBJ databases">
        <title>Genome-scale phylogeny and comparative genomics of the fungal order Sordariales.</title>
        <authorList>
            <consortium name="Lawrence Berkeley National Laboratory"/>
            <person name="Hensen N."/>
            <person name="Bonometti L."/>
            <person name="Westerberg I."/>
            <person name="Brannstrom I.O."/>
            <person name="Guillou S."/>
            <person name="Cros-Aarteil S."/>
            <person name="Calhoun S."/>
            <person name="Haridas S."/>
            <person name="Kuo A."/>
            <person name="Mondo S."/>
            <person name="Pangilinan J."/>
            <person name="Riley R."/>
            <person name="Labutti K."/>
            <person name="Andreopoulos B."/>
            <person name="Lipzen A."/>
            <person name="Chen C."/>
            <person name="Yanf M."/>
            <person name="Daum C."/>
            <person name="Ng V."/>
            <person name="Clum A."/>
            <person name="Steindorff A."/>
            <person name="Ohm R."/>
            <person name="Martin F."/>
            <person name="Silar P."/>
            <person name="Natvig D."/>
            <person name="Lalanne C."/>
            <person name="Gautier V."/>
            <person name="Ament-Velasquez S.L."/>
            <person name="Kruys A."/>
            <person name="Hutchinson M.I."/>
            <person name="Powell A.J."/>
            <person name="Barry K."/>
            <person name="Miller A.N."/>
            <person name="Grigoriev I.V."/>
            <person name="Debuchy R."/>
            <person name="Gladieux P."/>
            <person name="Thoren M.H."/>
            <person name="Johannesson H."/>
        </authorList>
    </citation>
    <scope>NUCLEOTIDE SEQUENCE</scope>
    <source>
        <strain evidence="6">8032-3</strain>
    </source>
</reference>